<organism evidence="1 2">
    <name type="scientific">Nocardioides pinisoli</name>
    <dbReference type="NCBI Taxonomy" id="2950279"/>
    <lineage>
        <taxon>Bacteria</taxon>
        <taxon>Bacillati</taxon>
        <taxon>Actinomycetota</taxon>
        <taxon>Actinomycetes</taxon>
        <taxon>Propionibacteriales</taxon>
        <taxon>Nocardioidaceae</taxon>
        <taxon>Nocardioides</taxon>
    </lineage>
</organism>
<accession>A0ABT1KU82</accession>
<dbReference type="EMBL" id="JANARS010000001">
    <property type="protein sequence ID" value="MCP3420924.1"/>
    <property type="molecule type" value="Genomic_DNA"/>
</dbReference>
<dbReference type="RefSeq" id="WP_254180142.1">
    <property type="nucleotide sequence ID" value="NZ_JANARS010000001.1"/>
</dbReference>
<comment type="caution">
    <text evidence="1">The sequence shown here is derived from an EMBL/GenBank/DDBJ whole genome shotgun (WGS) entry which is preliminary data.</text>
</comment>
<dbReference type="Proteomes" id="UP001204524">
    <property type="component" value="Unassembled WGS sequence"/>
</dbReference>
<protein>
    <recommendedName>
        <fullName evidence="3">Secreted protein</fullName>
    </recommendedName>
</protein>
<name>A0ABT1KU82_9ACTN</name>
<evidence type="ECO:0000313" key="1">
    <source>
        <dbReference type="EMBL" id="MCP3420924.1"/>
    </source>
</evidence>
<keyword evidence="2" id="KW-1185">Reference proteome</keyword>
<proteinExistence type="predicted"/>
<gene>
    <name evidence="1" type="ORF">NCI01_03875</name>
</gene>
<evidence type="ECO:0008006" key="3">
    <source>
        <dbReference type="Google" id="ProtNLM"/>
    </source>
</evidence>
<evidence type="ECO:0000313" key="2">
    <source>
        <dbReference type="Proteomes" id="UP001204524"/>
    </source>
</evidence>
<reference evidence="1 2" key="1">
    <citation type="submission" date="2022-06" db="EMBL/GenBank/DDBJ databases">
        <authorList>
            <person name="So Y."/>
        </authorList>
    </citation>
    <scope>NUCLEOTIDE SEQUENCE [LARGE SCALE GENOMIC DNA]</scope>
    <source>
        <strain evidence="1 2">STR3</strain>
    </source>
</reference>
<sequence length="87" mass="9179">MLLSVALVIAAWITLSLPVALVVGRMFAAAHAHPAGRGQAAASEADRVAQLSRVEARRTAAARWSHEARVLSASRRRVGSRPQVSVG</sequence>